<keyword evidence="2" id="KW-1185">Reference proteome</keyword>
<protein>
    <submittedName>
        <fullName evidence="1">Uncharacterized protein</fullName>
    </submittedName>
</protein>
<proteinExistence type="predicted"/>
<reference evidence="1" key="2">
    <citation type="submission" date="2024-02" db="EMBL/GenBank/DDBJ databases">
        <title>The Genome Sequence of Enterococcus diestrammenae JM9A.</title>
        <authorList>
            <person name="Earl A."/>
            <person name="Manson A."/>
            <person name="Gilmore M."/>
            <person name="Sanders J."/>
            <person name="Shea T."/>
            <person name="Howe W."/>
            <person name="Livny J."/>
            <person name="Cuomo C."/>
            <person name="Neafsey D."/>
            <person name="Birren B."/>
        </authorList>
    </citation>
    <scope>NUCLEOTIDE SEQUENCE</scope>
    <source>
        <strain evidence="1">JM9A</strain>
    </source>
</reference>
<dbReference type="EMBL" id="MAEI02000001">
    <property type="protein sequence ID" value="MEO1781928.1"/>
    <property type="molecule type" value="Genomic_DNA"/>
</dbReference>
<dbReference type="RefSeq" id="WP_161869221.1">
    <property type="nucleotide sequence ID" value="NZ_MAEI02000001.1"/>
</dbReference>
<gene>
    <name evidence="1" type="ORF">BAU18_001521</name>
</gene>
<organism evidence="1 2">
    <name type="scientific">Enterococcus diestrammenae</name>
    <dbReference type="NCBI Taxonomy" id="1155073"/>
    <lineage>
        <taxon>Bacteria</taxon>
        <taxon>Bacillati</taxon>
        <taxon>Bacillota</taxon>
        <taxon>Bacilli</taxon>
        <taxon>Lactobacillales</taxon>
        <taxon>Enterococcaceae</taxon>
        <taxon>Enterococcus</taxon>
    </lineage>
</organism>
<comment type="caution">
    <text evidence="1">The sequence shown here is derived from an EMBL/GenBank/DDBJ whole genome shotgun (WGS) entry which is preliminary data.</text>
</comment>
<dbReference type="Proteomes" id="UP001429357">
    <property type="component" value="Unassembled WGS sequence"/>
</dbReference>
<evidence type="ECO:0000313" key="1">
    <source>
        <dbReference type="EMBL" id="MEO1781928.1"/>
    </source>
</evidence>
<sequence length="153" mass="17515">MNEKEIQQKPVLKVDNYQQIDGRLAQSQPEKKLTLGLSADNQELLGTLLQKEGDGWQTLDSQPFSRILDMAIFLAQGNLYFQNAYRYDKFYNPENPQVDIIGLQGNRMTVEVATDNPTIDEDIVAFHDLLQKDGELLGQRLRTLKRLLEEAGY</sequence>
<accession>A0ABV0F4M7</accession>
<name>A0ABV0F4M7_9ENTE</name>
<dbReference type="InterPro" id="IPR045352">
    <property type="entry name" value="DUF6530"/>
</dbReference>
<evidence type="ECO:0000313" key="2">
    <source>
        <dbReference type="Proteomes" id="UP001429357"/>
    </source>
</evidence>
<dbReference type="Pfam" id="PF20140">
    <property type="entry name" value="DUF6530"/>
    <property type="match status" value="1"/>
</dbReference>
<reference evidence="1" key="1">
    <citation type="submission" date="2016-06" db="EMBL/GenBank/DDBJ databases">
        <authorList>
            <person name="Van Tyne D."/>
        </authorList>
    </citation>
    <scope>NUCLEOTIDE SEQUENCE</scope>
    <source>
        <strain evidence="1">JM9A</strain>
    </source>
</reference>